<dbReference type="InterPro" id="IPR050410">
    <property type="entry name" value="CCR4/nocturin_mRNA_transcr"/>
</dbReference>
<dbReference type="EMBL" id="OZ037944">
    <property type="protein sequence ID" value="CAL1695498.1"/>
    <property type="molecule type" value="Genomic_DNA"/>
</dbReference>
<dbReference type="PANTHER" id="PTHR12121:SF45">
    <property type="entry name" value="NOCTURNIN"/>
    <property type="match status" value="1"/>
</dbReference>
<dbReference type="SUPFAM" id="SSF56219">
    <property type="entry name" value="DNase I-like"/>
    <property type="match status" value="1"/>
</dbReference>
<keyword evidence="2" id="KW-0378">Hydrolase</keyword>
<evidence type="ECO:0000256" key="1">
    <source>
        <dbReference type="ARBA" id="ARBA00010774"/>
    </source>
</evidence>
<reference evidence="5" key="1">
    <citation type="submission" date="2024-04" db="EMBL/GenBank/DDBJ databases">
        <authorList>
            <person name="Shaw F."/>
            <person name="Minotto A."/>
        </authorList>
    </citation>
    <scope>NUCLEOTIDE SEQUENCE [LARGE SCALE GENOMIC DNA]</scope>
</reference>
<evidence type="ECO:0000313" key="4">
    <source>
        <dbReference type="EMBL" id="CAL1695498.1"/>
    </source>
</evidence>
<dbReference type="InterPro" id="IPR036691">
    <property type="entry name" value="Endo/exonu/phosph_ase_sf"/>
</dbReference>
<dbReference type="Pfam" id="PF03372">
    <property type="entry name" value="Exo_endo_phos"/>
    <property type="match status" value="1"/>
</dbReference>
<dbReference type="Proteomes" id="UP001497453">
    <property type="component" value="Chromosome 1"/>
</dbReference>
<keyword evidence="5" id="KW-1185">Reference proteome</keyword>
<name>A0ABP1CLD7_9APHY</name>
<comment type="similarity">
    <text evidence="1">Belongs to the CCR4/nocturin family.</text>
</comment>
<organism evidence="4 5">
    <name type="scientific">Somion occarium</name>
    <dbReference type="NCBI Taxonomy" id="3059160"/>
    <lineage>
        <taxon>Eukaryota</taxon>
        <taxon>Fungi</taxon>
        <taxon>Dikarya</taxon>
        <taxon>Basidiomycota</taxon>
        <taxon>Agaricomycotina</taxon>
        <taxon>Agaricomycetes</taxon>
        <taxon>Polyporales</taxon>
        <taxon>Cerrenaceae</taxon>
        <taxon>Somion</taxon>
    </lineage>
</organism>
<evidence type="ECO:0000313" key="5">
    <source>
        <dbReference type="Proteomes" id="UP001497453"/>
    </source>
</evidence>
<gene>
    <name evidence="4" type="ORF">GFSPODELE1_LOCUS778</name>
</gene>
<dbReference type="PANTHER" id="PTHR12121">
    <property type="entry name" value="CARBON CATABOLITE REPRESSOR PROTEIN 4"/>
    <property type="match status" value="1"/>
</dbReference>
<evidence type="ECO:0000259" key="3">
    <source>
        <dbReference type="Pfam" id="PF03372"/>
    </source>
</evidence>
<evidence type="ECO:0000256" key="2">
    <source>
        <dbReference type="ARBA" id="ARBA00022801"/>
    </source>
</evidence>
<protein>
    <recommendedName>
        <fullName evidence="3">Endonuclease/exonuclease/phosphatase domain-containing protein</fullName>
    </recommendedName>
</protein>
<sequence length="454" mass="51456">MSEERPNQFHPTPEQLALVEVRRLKKLAKMEKAKQEEEERSRILPREWLSIQPPAPDGVSVKIMSWNLLAQCLIRRELFPTSGDCLKAAQREHMLFREILSHKADICCLQEVDRTERLFPVLEDAGYNFVYAAGPRKRHGCLVAFHKDVFSTVRERTIFYDDQEVREAYDKLNTHGSSFRTRNICSLVALQRAGRADTGVIVATTHLFWHPGYIYERARQAGILLREAAKFRHELGKDHWPCVIAGASLLDFNFTPEDPVYSLLIGDSLLPEQRARLAPSRVVHVTIDPSVPVTTDKMMGDDVLIDEEEGAETDPDRIITNAREAREEDGLLDDVELTKLFNDTGHVFSAYDRGLRSSEGVEELTYGSRVAMQPSRSGGYEPLWTSYTHYWKTVLDYIFVLEPVDRPVLVTGLAKPIFTADLEPGLPQKGKCGSDHISLCAELSWPEPQPTPSS</sequence>
<dbReference type="Gene3D" id="3.60.10.10">
    <property type="entry name" value="Endonuclease/exonuclease/phosphatase"/>
    <property type="match status" value="1"/>
</dbReference>
<dbReference type="InterPro" id="IPR005135">
    <property type="entry name" value="Endo/exonuclease/phosphatase"/>
</dbReference>
<proteinExistence type="inferred from homology"/>
<accession>A0ABP1CLD7</accession>
<feature type="domain" description="Endonuclease/exonuclease/phosphatase" evidence="3">
    <location>
        <begin position="64"/>
        <end position="436"/>
    </location>
</feature>